<accession>A0A1E3XKZ1</accession>
<evidence type="ECO:0000313" key="3">
    <source>
        <dbReference type="EMBL" id="NNI78992.1"/>
    </source>
</evidence>
<dbReference type="AlphaFoldDB" id="A0A1E3XKZ1"/>
<dbReference type="RefSeq" id="WP_005725867.1">
    <property type="nucleotide sequence ID" value="NZ_AP025519.1"/>
</dbReference>
<evidence type="ECO:0000313" key="2">
    <source>
        <dbReference type="EMBL" id="MDT3451969.1"/>
    </source>
</evidence>
<reference evidence="2" key="3">
    <citation type="submission" date="2022-07" db="EMBL/GenBank/DDBJ databases">
        <title>Sequence of Pasteurella multocoda 17BRD-035.</title>
        <authorList>
            <person name="Roy Chowdhury P."/>
            <person name="Alhamami T."/>
            <person name="Trott D.J."/>
            <person name="Djordvevic S.P."/>
        </authorList>
    </citation>
    <scope>NUCLEOTIDE SEQUENCE</scope>
    <source>
        <strain evidence="2">17BRD-035</strain>
    </source>
</reference>
<dbReference type="GeneID" id="77206199"/>
<proteinExistence type="predicted"/>
<reference evidence="3 4" key="1">
    <citation type="journal article" date="2018" name="Front. Microbiol.">
        <title>Genetic and Phylogenetic Characteristics of Pasteurella multocida Isolates From Different Host Species.</title>
        <authorList>
            <person name="Peng Z."/>
            <person name="Liang W."/>
            <person name="Wang F."/>
            <person name="Xu Z."/>
            <person name="Xie Z."/>
            <person name="Lian Z."/>
            <person name="Hua L."/>
            <person name="Zhou R."/>
            <person name="Chen H."/>
            <person name="Wu B."/>
        </authorList>
    </citation>
    <scope>NUCLEOTIDE SEQUENCE [LARGE SCALE GENOMIC DNA]</scope>
    <source>
        <strain evidence="3 4">HNA06</strain>
    </source>
</reference>
<dbReference type="Proteomes" id="UP001182304">
    <property type="component" value="Unassembled WGS sequence"/>
</dbReference>
<sequence>MKIFAVLSAFLMPFVVPNTTVNGYKDLRFGMTIEQAKETKLCEDQWHLPADDDWRRVVRGYWVCDKFRFDDGYAVARLRFIGGQLKSIELKMPEYPKYPAELLLHVLEEKYGKTIEVEQRDLIEEDILQGKIRKRRKNESALLDTYQFAKGTVSLTLLTYNGIPQPAEIIYSAPELLLLEKKLEDRPQRRTLLRDL</sequence>
<dbReference type="KEGG" id="pmul:DR93_1088"/>
<name>A0A1E3XKZ1_PASMD</name>
<dbReference type="Proteomes" id="UP000540079">
    <property type="component" value="Unassembled WGS sequence"/>
</dbReference>
<evidence type="ECO:0000313" key="4">
    <source>
        <dbReference type="Proteomes" id="UP000540079"/>
    </source>
</evidence>
<protein>
    <submittedName>
        <fullName evidence="3">Uncharacterized protein</fullName>
    </submittedName>
</protein>
<gene>
    <name evidence="3" type="ORF">C2800_06115</name>
    <name evidence="1" type="ORF">NM948_04060</name>
    <name evidence="2" type="ORF">NQF69_04170</name>
</gene>
<evidence type="ECO:0000313" key="1">
    <source>
        <dbReference type="EMBL" id="MDA5622720.1"/>
    </source>
</evidence>
<dbReference type="EMBL" id="JANIEN010000003">
    <property type="protein sequence ID" value="MDT3451969.1"/>
    <property type="molecule type" value="Genomic_DNA"/>
</dbReference>
<reference evidence="1" key="2">
    <citation type="submission" date="2022-07" db="EMBL/GenBank/DDBJ databases">
        <title>Genome-based characterization of novel serogroup A variants of Pasteurella multocida.</title>
        <authorList>
            <person name="Prajapati A."/>
            <person name="Yogisharadhya R."/>
            <person name="Mohanty N."/>
            <person name="Chanda M."/>
            <person name="Mendem S.K."/>
            <person name="Siddaramappa S."/>
            <person name="Shivachandra S.B."/>
        </authorList>
    </citation>
    <scope>NUCLEOTIDE SEQUENCE</scope>
    <source>
        <strain evidence="1">NIVEDIPm19</strain>
    </source>
</reference>
<comment type="caution">
    <text evidence="3">The sequence shown here is derived from an EMBL/GenBank/DDBJ whole genome shotgun (WGS) entry which is preliminary data.</text>
</comment>
<dbReference type="EMBL" id="PPVL01000005">
    <property type="protein sequence ID" value="NNI78992.1"/>
    <property type="molecule type" value="Genomic_DNA"/>
</dbReference>
<dbReference type="Proteomes" id="UP001145481">
    <property type="component" value="Unassembled WGS sequence"/>
</dbReference>
<organism evidence="3 4">
    <name type="scientific">Pasteurella multocida</name>
    <dbReference type="NCBI Taxonomy" id="747"/>
    <lineage>
        <taxon>Bacteria</taxon>
        <taxon>Pseudomonadati</taxon>
        <taxon>Pseudomonadota</taxon>
        <taxon>Gammaproteobacteria</taxon>
        <taxon>Pasteurellales</taxon>
        <taxon>Pasteurellaceae</taxon>
        <taxon>Pasteurella</taxon>
    </lineage>
</organism>
<dbReference type="EMBL" id="JANJHC010000006">
    <property type="protein sequence ID" value="MDA5622720.1"/>
    <property type="molecule type" value="Genomic_DNA"/>
</dbReference>